<sequence>NAYTVTTDNVVYLSSSSICISDCGSVNNEFSNFNDAINYLSLFRSSYGDTPTLLVREGVYLGQDNKEMQIDFNINIISTEGSERTIIDCENAGYGFYLYKSNSVTIKGFTIKQCVSGLGGAIQASNTRTDLEDIVFYSNNAREGSAIYSTSLNLNIQSCKFLKNQGDYALVVKDSFALIKFTKFIANTNDLLCFGQNSEIISLESVFGSKCSGGCEISDQNLLNVCGLSKLDTECNHDGVCDSQIENNDNCPTDCPTDSKHCNSDGICQLPFENLDNCPQDCNLLRLPGWKLESTDIFVEKPIQANTGLDLSNLLDVKYLELPVITSFMSNYYSPVTARLTSYVLPSFDSNYFKIKLVTKNIAVIMFVNNIVVFDGYFNGQNLQDMVYEKEIYLSNSQESFIEIQFTSTNEEKRELSLYWKEITISNTNINEYSLIPSYYKQQVSPTQPICGDGICNEQAETCFQDCFAQIQSQCNTKSPNEKQILPGLELMYHGYDISTGVVQPYPLLVKSCINPTYPVEYPNINTTFYSPSDLSIQISQKCTMDSKDAVQYSTDYELYENSLLRTESDSDTFKQLADLTKRVQMLKSDTYLKTIRVFLDEYYSPSKYFLFKKTLVCESYKVSRKSDESIQFSPQFLKDISSTYVKDNLEATIVNLKQLVKKYGTHTLVSATMGGQLEQYYNLNDNIKPDYKAIDMLFFKDITGKISSPITSTFTDSIDSKTTTSAQQTFESTTRKSTIIVQGGEPSSFSIQTPNAFNSWSQTIDLFPVATTEQSQFTFVSTLIPKEWTFGANQFSIKSIWKQAESRYLYDIFNSREKRFAPNAAEMDYTKSIFYVYPYPSNCLSPGIPFSLVSVNGAPIPPTKPLTSGNILFLDIQDSFDISSFQLSESFPTCQNIQFMNLLTSKSFRFSGSSKDYQIEIPQANTIIFNLDGLPVINASPTFSVTLYGKLGPHPVFSAPINLNSGNRAQVSFTLNTKIGSLYAMQISFNIATTSYYYNSFVTLTCSPTSLVPCNDISPKFSSSGAVYSKVYSTDNTPTSQDPISRILYPFGTDFSLK</sequence>
<gene>
    <name evidence="2" type="ORF">CYY_009625</name>
</gene>
<proteinExistence type="predicted"/>
<accession>A0A8J4PL94</accession>
<comment type="caution">
    <text evidence="2">The sequence shown here is derived from an EMBL/GenBank/DDBJ whole genome shotgun (WGS) entry which is preliminary data.</text>
</comment>
<keyword evidence="3" id="KW-1185">Reference proteome</keyword>
<dbReference type="AlphaFoldDB" id="A0A8J4PL94"/>
<dbReference type="EMBL" id="AJWJ01000760">
    <property type="protein sequence ID" value="KAF2069053.1"/>
    <property type="molecule type" value="Genomic_DNA"/>
</dbReference>
<reference evidence="2" key="1">
    <citation type="submission" date="2020-01" db="EMBL/GenBank/DDBJ databases">
        <title>Development of genomics and gene disruption for Polysphondylium violaceum indicates a role for the polyketide synthase stlB in stalk morphogenesis.</title>
        <authorList>
            <person name="Narita B."/>
            <person name="Kawabe Y."/>
            <person name="Kin K."/>
            <person name="Saito T."/>
            <person name="Gibbs R."/>
            <person name="Kuspa A."/>
            <person name="Muzny D."/>
            <person name="Queller D."/>
            <person name="Richards S."/>
            <person name="Strassman J."/>
            <person name="Sucgang R."/>
            <person name="Worley K."/>
            <person name="Schaap P."/>
        </authorList>
    </citation>
    <scope>NUCLEOTIDE SEQUENCE</scope>
    <source>
        <strain evidence="2">QSvi11</strain>
    </source>
</reference>
<dbReference type="OrthoDB" id="21110at2759"/>
<dbReference type="Proteomes" id="UP000695562">
    <property type="component" value="Unassembled WGS sequence"/>
</dbReference>
<evidence type="ECO:0000259" key="1">
    <source>
        <dbReference type="PROSITE" id="PS51412"/>
    </source>
</evidence>
<dbReference type="PROSITE" id="PS51412">
    <property type="entry name" value="MACPF_2"/>
    <property type="match status" value="1"/>
</dbReference>
<dbReference type="SUPFAM" id="SSF51126">
    <property type="entry name" value="Pectin lyase-like"/>
    <property type="match status" value="1"/>
</dbReference>
<evidence type="ECO:0000313" key="3">
    <source>
        <dbReference type="Proteomes" id="UP000695562"/>
    </source>
</evidence>
<dbReference type="Pfam" id="PF01823">
    <property type="entry name" value="MACPF"/>
    <property type="match status" value="1"/>
</dbReference>
<feature type="domain" description="MACPF" evidence="1">
    <location>
        <begin position="475"/>
        <end position="813"/>
    </location>
</feature>
<protein>
    <recommendedName>
        <fullName evidence="1">MACPF domain-containing protein</fullName>
    </recommendedName>
</protein>
<dbReference type="InterPro" id="IPR020864">
    <property type="entry name" value="MACPF"/>
</dbReference>
<name>A0A8J4PL94_9MYCE</name>
<organism evidence="2 3">
    <name type="scientific">Polysphondylium violaceum</name>
    <dbReference type="NCBI Taxonomy" id="133409"/>
    <lineage>
        <taxon>Eukaryota</taxon>
        <taxon>Amoebozoa</taxon>
        <taxon>Evosea</taxon>
        <taxon>Eumycetozoa</taxon>
        <taxon>Dictyostelia</taxon>
        <taxon>Dictyosteliales</taxon>
        <taxon>Dictyosteliaceae</taxon>
        <taxon>Polysphondylium</taxon>
    </lineage>
</organism>
<dbReference type="InterPro" id="IPR011050">
    <property type="entry name" value="Pectin_lyase_fold/virulence"/>
</dbReference>
<feature type="non-terminal residue" evidence="2">
    <location>
        <position position="1"/>
    </location>
</feature>
<evidence type="ECO:0000313" key="2">
    <source>
        <dbReference type="EMBL" id="KAF2069053.1"/>
    </source>
</evidence>